<feature type="region of interest" description="Disordered" evidence="1">
    <location>
        <begin position="102"/>
        <end position="154"/>
    </location>
</feature>
<name>A0ABN9TSI7_9DINO</name>
<dbReference type="EMBL" id="CAUYUJ010015037">
    <property type="protein sequence ID" value="CAK0849141.1"/>
    <property type="molecule type" value="Genomic_DNA"/>
</dbReference>
<keyword evidence="3" id="KW-1185">Reference proteome</keyword>
<sequence>EKLVEKAAEVAKQEALCEKTHSEGNVQQQSFMEQLIFRNPEQLALDGIIRLEKELGLDDEEVGEAAKKAAEEAKMNVLRELRQGAMSYTTQLQEHISKAKELAANSKEATRQNAKKRSIDDHEAKKVAGRMPPPPAAAPVAPGGGQNGDQMADDTKRDVDMGEEALKKTKAKVADGTAAPAPPARRLPPGALGKAMFDAGVRVVFVSNIAIWRPTAESWLNGMHLRIGGKKHSRQGFDMNAVPKMHLRLQVSEEQEAMLHKWGIKARLAAAQQSVKSDGGLERRSAKLAMFTKTLRAPWIVAGGFSTHLARFATAGDGDLLGDARIVTLTGDLPTCYKADAEPSLVDLALASPEARARVVDPEPVADASWRPRRGQQLRIRTEIGHGIARKLEPPTVFCHLKLDTAKPRDGSDKGNEIGPIGKHEPHRSSNSPADCMT</sequence>
<gene>
    <name evidence="2" type="ORF">PCOR1329_LOCUS41897</name>
</gene>
<feature type="non-terminal residue" evidence="2">
    <location>
        <position position="1"/>
    </location>
</feature>
<feature type="compositionally biased region" description="Basic and acidic residues" evidence="1">
    <location>
        <begin position="117"/>
        <end position="126"/>
    </location>
</feature>
<accession>A0ABN9TSI7</accession>
<comment type="caution">
    <text evidence="2">The sequence shown here is derived from an EMBL/GenBank/DDBJ whole genome shotgun (WGS) entry which is preliminary data.</text>
</comment>
<feature type="region of interest" description="Disordered" evidence="1">
    <location>
        <begin position="405"/>
        <end position="438"/>
    </location>
</feature>
<evidence type="ECO:0000256" key="1">
    <source>
        <dbReference type="SAM" id="MobiDB-lite"/>
    </source>
</evidence>
<dbReference type="Proteomes" id="UP001189429">
    <property type="component" value="Unassembled WGS sequence"/>
</dbReference>
<feature type="non-terminal residue" evidence="2">
    <location>
        <position position="438"/>
    </location>
</feature>
<protein>
    <submittedName>
        <fullName evidence="2">Uncharacterized protein</fullName>
    </submittedName>
</protein>
<feature type="compositionally biased region" description="Polar residues" evidence="1">
    <location>
        <begin position="429"/>
        <end position="438"/>
    </location>
</feature>
<feature type="compositionally biased region" description="Basic and acidic residues" evidence="1">
    <location>
        <begin position="405"/>
        <end position="428"/>
    </location>
</feature>
<organism evidence="2 3">
    <name type="scientific">Prorocentrum cordatum</name>
    <dbReference type="NCBI Taxonomy" id="2364126"/>
    <lineage>
        <taxon>Eukaryota</taxon>
        <taxon>Sar</taxon>
        <taxon>Alveolata</taxon>
        <taxon>Dinophyceae</taxon>
        <taxon>Prorocentrales</taxon>
        <taxon>Prorocentraceae</taxon>
        <taxon>Prorocentrum</taxon>
    </lineage>
</organism>
<proteinExistence type="predicted"/>
<evidence type="ECO:0000313" key="2">
    <source>
        <dbReference type="EMBL" id="CAK0849141.1"/>
    </source>
</evidence>
<reference evidence="2" key="1">
    <citation type="submission" date="2023-10" db="EMBL/GenBank/DDBJ databases">
        <authorList>
            <person name="Chen Y."/>
            <person name="Shah S."/>
            <person name="Dougan E. K."/>
            <person name="Thang M."/>
            <person name="Chan C."/>
        </authorList>
    </citation>
    <scope>NUCLEOTIDE SEQUENCE [LARGE SCALE GENOMIC DNA]</scope>
</reference>
<evidence type="ECO:0000313" key="3">
    <source>
        <dbReference type="Proteomes" id="UP001189429"/>
    </source>
</evidence>